<gene>
    <name evidence="2" type="ORF">Snoj_81840</name>
</gene>
<accession>A0ABQ3T1L0</accession>
<sequence length="64" mass="6632">MGSSDAIPFGALGLLIIVLAYFIPTAVAFGRGVPNKGSVLVVNLFLGWSVVGWVIALAMAARSR</sequence>
<comment type="caution">
    <text evidence="2">The sequence shown here is derived from an EMBL/GenBank/DDBJ whole genome shotgun (WGS) entry which is preliminary data.</text>
</comment>
<protein>
    <recommendedName>
        <fullName evidence="4">Superinfection immunity protein</fullName>
    </recommendedName>
</protein>
<evidence type="ECO:0000256" key="1">
    <source>
        <dbReference type="SAM" id="Phobius"/>
    </source>
</evidence>
<evidence type="ECO:0000313" key="2">
    <source>
        <dbReference type="EMBL" id="GHI74266.1"/>
    </source>
</evidence>
<dbReference type="Pfam" id="PF14373">
    <property type="entry name" value="Imm_superinfect"/>
    <property type="match status" value="1"/>
</dbReference>
<keyword evidence="1" id="KW-0812">Transmembrane</keyword>
<dbReference type="GeneID" id="95592482"/>
<evidence type="ECO:0000313" key="3">
    <source>
        <dbReference type="Proteomes" id="UP000613974"/>
    </source>
</evidence>
<feature type="transmembrane region" description="Helical" evidence="1">
    <location>
        <begin position="6"/>
        <end position="29"/>
    </location>
</feature>
<evidence type="ECO:0008006" key="4">
    <source>
        <dbReference type="Google" id="ProtNLM"/>
    </source>
</evidence>
<dbReference type="InterPro" id="IPR016410">
    <property type="entry name" value="Phage_imm"/>
</dbReference>
<dbReference type="EMBL" id="BNEC01000005">
    <property type="protein sequence ID" value="GHI74266.1"/>
    <property type="molecule type" value="Genomic_DNA"/>
</dbReference>
<proteinExistence type="predicted"/>
<dbReference type="Proteomes" id="UP000613974">
    <property type="component" value="Unassembled WGS sequence"/>
</dbReference>
<feature type="transmembrane region" description="Helical" evidence="1">
    <location>
        <begin position="41"/>
        <end position="61"/>
    </location>
</feature>
<keyword evidence="1" id="KW-0472">Membrane</keyword>
<reference evidence="3" key="1">
    <citation type="submission" date="2023-07" db="EMBL/GenBank/DDBJ databases">
        <title>Whole genome shotgun sequence of Streptomyces nojiriensis NBRC 13794.</title>
        <authorList>
            <person name="Komaki H."/>
            <person name="Tamura T."/>
        </authorList>
    </citation>
    <scope>NUCLEOTIDE SEQUENCE [LARGE SCALE GENOMIC DNA]</scope>
    <source>
        <strain evidence="3">NBRC 13794</strain>
    </source>
</reference>
<keyword evidence="3" id="KW-1185">Reference proteome</keyword>
<name>A0ABQ3T1L0_9ACTN</name>
<keyword evidence="1" id="KW-1133">Transmembrane helix</keyword>
<organism evidence="2 3">
    <name type="scientific">Streptomyces nojiriensis</name>
    <dbReference type="NCBI Taxonomy" id="66374"/>
    <lineage>
        <taxon>Bacteria</taxon>
        <taxon>Bacillati</taxon>
        <taxon>Actinomycetota</taxon>
        <taxon>Actinomycetes</taxon>
        <taxon>Kitasatosporales</taxon>
        <taxon>Streptomycetaceae</taxon>
        <taxon>Streptomyces</taxon>
    </lineage>
</organism>
<dbReference type="RefSeq" id="WP_189732587.1">
    <property type="nucleotide sequence ID" value="NZ_BMRL01000001.1"/>
</dbReference>